<dbReference type="InterPro" id="IPR002048">
    <property type="entry name" value="EF_hand_dom"/>
</dbReference>
<dbReference type="PANTHER" id="PTHR23347">
    <property type="entry name" value="COLORECTAL MUTANT CANCER PROTEIN MCC PROTEIN -RELATED"/>
    <property type="match status" value="1"/>
</dbReference>
<feature type="compositionally biased region" description="Basic and acidic residues" evidence="3">
    <location>
        <begin position="449"/>
        <end position="465"/>
    </location>
</feature>
<dbReference type="GO" id="GO:0005509">
    <property type="term" value="F:calcium ion binding"/>
    <property type="evidence" value="ECO:0007669"/>
    <property type="project" value="InterPro"/>
</dbReference>
<evidence type="ECO:0000313" key="5">
    <source>
        <dbReference type="EMBL" id="KAK7867339.1"/>
    </source>
</evidence>
<sequence length="952" mass="103522">MAGTLEHSENFGEDQSSICEEERVRKLFQACDGDGDGFIDSQDLRNMCRELNLEHSLEELMRELGADELGRVSFEEFLRCRLALRPEVDAAPGHAPATPARPPAAAAAAAAGAATRHLPSPPPLEPPPAPAAPAPPLPPHQQQQLQRHRATPEYLPTGSDHSLGAASAGKHESWEFDSGARDLSPEPHALQKIVEAAGSSLGAGSSSGMFELANKLHLAALTSLKGEILDLSNRLHSVTQERDLLEERLTKAQVEKLRVAAEADEQVEVQAQRYEERINELHSVIAELRRSLERRRATSIQEDDVISENAALRNAVGSTANLAEAEQHQVGCYNDETQHPPGESAANADSSERCEDLIPGVGDAADVETTAAQEACTLTPPGSCCDDSAPLEEGERGDFSRKKHRGRGSPEAHLHHHHLRERSLPSNVVTCSLAEELAMACGSTGSGPDHGRSPRKGETVSRMESPDCCSGPRCASAGSLAVVPRDDMPVCKVAERVTLRRMDPQITGSQLASLGVSHTPVAESLVSELRAADAAELARGGELAARHEVEREQLSARLEHARAQNRVLALALEESRAQNERLILLVGKYESNATALRLALGYSDRAIEAYDVLVALLESELGLLLASCRSLGLASFGLHAAEEVSLDGIDKASLLKKARDNRYAAETVARHVLARLETVAIGMPAAPWEDYSHAASEGEWGQAEERRLRDHIVRLKTERATVRGTVLELESCHVEPPGACVTLADACKLDLETAVLMQELMAVREERAELRARLFLMEKDKAALDLRLGAQELQLQQLQAQLQDLQPSTHHLHQRSGSLEGEQSSPSEEASRREARLRERMQGLVATLEKVSKNSEMRHQQSADLINDLKHANSALLQTLDRSKKKYQSRIKKLEQRMLDMAERHAHEVRGLKQRVADLENEVAVVSRAGHCTGIASVGVTTHSSTASETSL</sequence>
<dbReference type="SMART" id="SM00054">
    <property type="entry name" value="EFh"/>
    <property type="match status" value="2"/>
</dbReference>
<feature type="compositionally biased region" description="Low complexity" evidence="3">
    <location>
        <begin position="92"/>
        <end position="118"/>
    </location>
</feature>
<dbReference type="InterPro" id="IPR011992">
    <property type="entry name" value="EF-hand-dom_pair"/>
</dbReference>
<dbReference type="InterPro" id="IPR019536">
    <property type="entry name" value="USHBP1_PDZ-bd"/>
</dbReference>
<name>A0AAN9W036_9ORTH</name>
<feature type="region of interest" description="Disordered" evidence="3">
    <location>
        <begin position="333"/>
        <end position="356"/>
    </location>
</feature>
<keyword evidence="6" id="KW-1185">Reference proteome</keyword>
<dbReference type="SUPFAM" id="SSF47473">
    <property type="entry name" value="EF-hand"/>
    <property type="match status" value="1"/>
</dbReference>
<keyword evidence="2" id="KW-0175">Coiled coil</keyword>
<proteinExistence type="predicted"/>
<dbReference type="CDD" id="cd00051">
    <property type="entry name" value="EFh"/>
    <property type="match status" value="1"/>
</dbReference>
<feature type="compositionally biased region" description="Pro residues" evidence="3">
    <location>
        <begin position="119"/>
        <end position="139"/>
    </location>
</feature>
<evidence type="ECO:0000256" key="3">
    <source>
        <dbReference type="SAM" id="MobiDB-lite"/>
    </source>
</evidence>
<dbReference type="PROSITE" id="PS50222">
    <property type="entry name" value="EF_HAND_2"/>
    <property type="match status" value="1"/>
</dbReference>
<keyword evidence="1" id="KW-0106">Calcium</keyword>
<dbReference type="PANTHER" id="PTHR23347:SF6">
    <property type="entry name" value="FI17904P1"/>
    <property type="match status" value="1"/>
</dbReference>
<gene>
    <name evidence="5" type="ORF">R5R35_001114</name>
</gene>
<protein>
    <recommendedName>
        <fullName evidence="4">EF-hand domain-containing protein</fullName>
    </recommendedName>
</protein>
<dbReference type="Pfam" id="PF10506">
    <property type="entry name" value="USHBP1_PDZ-bd"/>
    <property type="match status" value="2"/>
</dbReference>
<feature type="domain" description="EF-hand" evidence="4">
    <location>
        <begin position="19"/>
        <end position="54"/>
    </location>
</feature>
<evidence type="ECO:0000256" key="2">
    <source>
        <dbReference type="SAM" id="Coils"/>
    </source>
</evidence>
<evidence type="ECO:0000256" key="1">
    <source>
        <dbReference type="ARBA" id="ARBA00022837"/>
    </source>
</evidence>
<dbReference type="Proteomes" id="UP001378592">
    <property type="component" value="Unassembled WGS sequence"/>
</dbReference>
<dbReference type="InterPro" id="IPR018247">
    <property type="entry name" value="EF_Hand_1_Ca_BS"/>
</dbReference>
<feature type="coiled-coil region" evidence="2">
    <location>
        <begin position="753"/>
        <end position="801"/>
    </location>
</feature>
<feature type="region of interest" description="Disordered" evidence="3">
    <location>
        <begin position="92"/>
        <end position="184"/>
    </location>
</feature>
<feature type="compositionally biased region" description="Basic and acidic residues" evidence="3">
    <location>
        <begin position="169"/>
        <end position="184"/>
    </location>
</feature>
<dbReference type="EMBL" id="JAZDUA010000122">
    <property type="protein sequence ID" value="KAK7867339.1"/>
    <property type="molecule type" value="Genomic_DNA"/>
</dbReference>
<comment type="caution">
    <text evidence="5">The sequence shown here is derived from an EMBL/GenBank/DDBJ whole genome shotgun (WGS) entry which is preliminary data.</text>
</comment>
<dbReference type="PROSITE" id="PS00018">
    <property type="entry name" value="EF_HAND_1"/>
    <property type="match status" value="1"/>
</dbReference>
<dbReference type="AlphaFoldDB" id="A0AAN9W036"/>
<evidence type="ECO:0000313" key="6">
    <source>
        <dbReference type="Proteomes" id="UP001378592"/>
    </source>
</evidence>
<accession>A0AAN9W036</accession>
<feature type="region of interest" description="Disordered" evidence="3">
    <location>
        <begin position="383"/>
        <end position="421"/>
    </location>
</feature>
<feature type="region of interest" description="Disordered" evidence="3">
    <location>
        <begin position="442"/>
        <end position="471"/>
    </location>
</feature>
<evidence type="ECO:0000259" key="4">
    <source>
        <dbReference type="PROSITE" id="PS50222"/>
    </source>
</evidence>
<dbReference type="InterPro" id="IPR040171">
    <property type="entry name" value="USBP1-like"/>
</dbReference>
<feature type="region of interest" description="Disordered" evidence="3">
    <location>
        <begin position="806"/>
        <end position="835"/>
    </location>
</feature>
<dbReference type="Gene3D" id="1.10.238.10">
    <property type="entry name" value="EF-hand"/>
    <property type="match status" value="1"/>
</dbReference>
<feature type="coiled-coil region" evidence="2">
    <location>
        <begin position="866"/>
        <end position="929"/>
    </location>
</feature>
<reference evidence="5 6" key="1">
    <citation type="submission" date="2024-03" db="EMBL/GenBank/DDBJ databases">
        <title>The genome assembly and annotation of the cricket Gryllus longicercus Weissman &amp; Gray.</title>
        <authorList>
            <person name="Szrajer S."/>
            <person name="Gray D."/>
            <person name="Ylla G."/>
        </authorList>
    </citation>
    <scope>NUCLEOTIDE SEQUENCE [LARGE SCALE GENOMIC DNA]</scope>
    <source>
        <strain evidence="5">DAG 2021-001</strain>
        <tissue evidence="5">Whole body minus gut</tissue>
    </source>
</reference>
<feature type="coiled-coil region" evidence="2">
    <location>
        <begin position="228"/>
        <end position="291"/>
    </location>
</feature>
<dbReference type="Pfam" id="PF13499">
    <property type="entry name" value="EF-hand_7"/>
    <property type="match status" value="1"/>
</dbReference>
<organism evidence="5 6">
    <name type="scientific">Gryllus longicercus</name>
    <dbReference type="NCBI Taxonomy" id="2509291"/>
    <lineage>
        <taxon>Eukaryota</taxon>
        <taxon>Metazoa</taxon>
        <taxon>Ecdysozoa</taxon>
        <taxon>Arthropoda</taxon>
        <taxon>Hexapoda</taxon>
        <taxon>Insecta</taxon>
        <taxon>Pterygota</taxon>
        <taxon>Neoptera</taxon>
        <taxon>Polyneoptera</taxon>
        <taxon>Orthoptera</taxon>
        <taxon>Ensifera</taxon>
        <taxon>Gryllidea</taxon>
        <taxon>Grylloidea</taxon>
        <taxon>Gryllidae</taxon>
        <taxon>Gryllinae</taxon>
        <taxon>Gryllus</taxon>
    </lineage>
</organism>